<dbReference type="AlphaFoldDB" id="A0A0P0H578"/>
<dbReference type="SUPFAM" id="SSF140924">
    <property type="entry name" value="Duffy binding domain-like"/>
    <property type="match status" value="3"/>
</dbReference>
<gene>
    <name evidence="3" type="ORF">PGSY75_0043100</name>
</gene>
<feature type="domain" description="Duffy-antigen binding" evidence="1">
    <location>
        <begin position="619"/>
        <end position="788"/>
    </location>
</feature>
<dbReference type="Gene3D" id="1.20.1310.20">
    <property type="entry name" value="Duffy-antigen binding domain"/>
    <property type="match status" value="2"/>
</dbReference>
<reference evidence="2" key="1">
    <citation type="journal article" date="2015" name="Nat. Commun.">
        <title>Ape parasite origins of human malaria virulence genes.</title>
        <authorList>
            <person name="Larremore D.B."/>
            <person name="Sundararaman S.A."/>
            <person name="Liu W."/>
            <person name="Proto W.R."/>
            <person name="Clauset A."/>
            <person name="Loy D.E."/>
            <person name="Speede S."/>
            <person name="Plenderleith L.J."/>
            <person name="Sharp P.M."/>
            <person name="Hahn B.H."/>
            <person name="Rayner J.C."/>
            <person name="Buckee C.O."/>
        </authorList>
    </citation>
    <scope>NUCLEOTIDE SEQUENCE</scope>
    <source>
        <strain evidence="2">SY75pte</strain>
    </source>
</reference>
<dbReference type="VEuPathDB" id="PlasmoDB:PGSY75_0043100"/>
<dbReference type="GO" id="GO:0016020">
    <property type="term" value="C:membrane"/>
    <property type="evidence" value="ECO:0007669"/>
    <property type="project" value="InterPro"/>
</dbReference>
<dbReference type="KEGG" id="pgab:PGSY75_0043100"/>
<dbReference type="RefSeq" id="XP_018638671.1">
    <property type="nucleotide sequence ID" value="XM_018783547.1"/>
</dbReference>
<dbReference type="Pfam" id="PF05424">
    <property type="entry name" value="Duffy_binding"/>
    <property type="match status" value="2"/>
</dbReference>
<evidence type="ECO:0000313" key="3">
    <source>
        <dbReference type="EMBL" id="KYN92945.1"/>
    </source>
</evidence>
<evidence type="ECO:0000259" key="1">
    <source>
        <dbReference type="Pfam" id="PF05424"/>
    </source>
</evidence>
<dbReference type="EMBL" id="LVLB01000429">
    <property type="protein sequence ID" value="KYN92945.1"/>
    <property type="molecule type" value="Genomic_DNA"/>
</dbReference>
<dbReference type="GO" id="GO:0046789">
    <property type="term" value="F:host cell surface receptor binding"/>
    <property type="evidence" value="ECO:0007669"/>
    <property type="project" value="InterPro"/>
</dbReference>
<feature type="domain" description="Duffy-antigen binding" evidence="1">
    <location>
        <begin position="188"/>
        <end position="352"/>
    </location>
</feature>
<sequence length="790" mass="92481">FKEWGEDYCGNYKKELNILKNACSTVDCSKKEKAKKMECKKACDNFKKFVNEWKDQYKKQKNEFDTDKKEKENEVVYKDFLNKEAYEYLSHNCVGEKCDCIGNESKEPMNNSEKIPSGFDTPPNVYIGKCSCSPNESACDNDELPKYRSEHQLECQELKEKGNNKCEQKKDLIGENPNLKNVKYGWKYIPPRTKQLCLNHLTELISNNSNIPSINISEEMFSKALQKDAYNEAKLLHEYYNKNKEILVNGGTKVSEGKINEYTLEAMKRSYADYSDLIKGITQYDYNGRKTKIDEIIKNKLNYDNTNGKKQEDLWNKYKADFWNAMLCGYKESTNINTSLLEKDNICTVPNMDKKDEFMRWFTEWGENFCFHKYRELEKMKESCKFTDCNIASDDDKINCHKLCAKYKKWIREKKVEYRFQSQKYDMDHKSNNTGKEVYEFLKDQCNGKCDCISENISGDNNDKVFEEYSEEAKIACQCPPVPGTSIDGSPLGHILNIKNVTKERPVEADRNGNRKGNFSPNELYNPSYPMNCAEKAANELLGKAKKDIKVDKNKLKGTQDLNIYTTFRNNGFGEKLSCQIHDISINPFEKLPCHGKENPFDNKEKWECNSNLTKENNLCIPPRRKHMCTRYLETFFYRRLNSIDDLLKIVLPTATQEGKHIKDKWLTIDHNNNRTSKICDNMKYSFADIGDIIRGTDLLIKNKITDRMQIRIRSLFKKIYDKLEKDDKEKYGNDKPYYYKLREKWWLENRKTVWQAITCAASHENSLFKRGDADNSNNTIYIQNNCGHD</sequence>
<dbReference type="EMBL" id="KP879246">
    <property type="protein sequence ID" value="ALJ75566.1"/>
    <property type="molecule type" value="Genomic_DNA"/>
</dbReference>
<dbReference type="VEuPathDB" id="PlasmoDB:PGABG01_0323300"/>
<dbReference type="InterPro" id="IPR008602">
    <property type="entry name" value="Duffy-antigen-binding"/>
</dbReference>
<dbReference type="VEuPathDB" id="PlasmoDB:PGABG01_0400600"/>
<organism evidence="2">
    <name type="scientific">Plasmodium gaboni</name>
    <dbReference type="NCBI Taxonomy" id="647221"/>
    <lineage>
        <taxon>Eukaryota</taxon>
        <taxon>Sar</taxon>
        <taxon>Alveolata</taxon>
        <taxon>Apicomplexa</taxon>
        <taxon>Aconoidasida</taxon>
        <taxon>Haemosporida</taxon>
        <taxon>Plasmodiidae</taxon>
        <taxon>Plasmodium</taxon>
        <taxon>Plasmodium (Laverania)</taxon>
    </lineage>
</organism>
<feature type="non-terminal residue" evidence="2">
    <location>
        <position position="790"/>
    </location>
</feature>
<reference evidence="3 4" key="2">
    <citation type="journal article" date="2016" name="Nat. Commun.">
        <title>Genomes of cryptic chimpanzee Plasmodium species reveal key evolutionary events leading to human malaria.</title>
        <authorList>
            <person name="Sundararaman S.A."/>
            <person name="Plenderleith L.J."/>
            <person name="Liu W."/>
            <person name="Loy D.E."/>
            <person name="Learn G.H."/>
            <person name="Li Y."/>
            <person name="Shaw K.S."/>
            <person name="Ayouba A."/>
            <person name="Peeters M."/>
            <person name="Speede S."/>
            <person name="Shaw G.M."/>
            <person name="Bushman F.D."/>
            <person name="Brisson D."/>
            <person name="Rayner J.C."/>
            <person name="Sharp P.M."/>
            <person name="Hahn B.H."/>
        </authorList>
    </citation>
    <scope>NUCLEOTIDE SEQUENCE [LARGE SCALE GENOMIC DNA]</scope>
    <source>
        <strain evidence="3 4">SY75</strain>
    </source>
</reference>
<dbReference type="Proteomes" id="UP000076004">
    <property type="component" value="Unassembled WGS sequence"/>
</dbReference>
<dbReference type="GeneID" id="29774160"/>
<accession>A0A0P0H578</accession>
<evidence type="ECO:0000313" key="4">
    <source>
        <dbReference type="Proteomes" id="UP000076004"/>
    </source>
</evidence>
<evidence type="ECO:0000313" key="2">
    <source>
        <dbReference type="EMBL" id="ALJ75566.1"/>
    </source>
</evidence>
<dbReference type="Gene3D" id="1.20.58.830">
    <property type="match status" value="2"/>
</dbReference>
<feature type="non-terminal residue" evidence="2">
    <location>
        <position position="1"/>
    </location>
</feature>
<proteinExistence type="predicted"/>
<dbReference type="InterPro" id="IPR042202">
    <property type="entry name" value="Duffy-ag-bd_sf"/>
</dbReference>
<name>A0A0P0H578_9APIC</name>
<protein>
    <submittedName>
        <fullName evidence="2 3">EMP1-like protein</fullName>
    </submittedName>
</protein>